<dbReference type="Gene3D" id="3.80.10.10">
    <property type="entry name" value="Ribonuclease Inhibitor"/>
    <property type="match status" value="1"/>
</dbReference>
<evidence type="ECO:0000313" key="3">
    <source>
        <dbReference type="EMBL" id="CAA2940143.1"/>
    </source>
</evidence>
<name>A0A8S0PEN3_OLEEU</name>
<dbReference type="Proteomes" id="UP000594638">
    <property type="component" value="Unassembled WGS sequence"/>
</dbReference>
<sequence length="461" mass="53681">MAEGMISLNDCQNNVTMMDLAERYLSELVGKQMVEVEEEETPSLKKYKSCWVQEHMQDYCLMKGEEYFFKVLHLGKQDNFGLRTQRRTDSDSFPSASIPARGISLHIGKQDDRSSVDQFRNEKVNHLRSLLLLNPQDLQMKLEWPRRMFNLKKYRMLRVLKFERLDFQKRGLPRGMIWPIYLKYLSFKGSLLEVLPSSIGNLSILEILDLRVSNRIIIPNVLWKLGKLVYLYLPLEFQMPSNDKLYLGSLKDLEILENFDTGVCNVSDLFEMMSLRHLSTTVEGILGDLEQIIHRMDKTSGDTSVLYPSIKVKNFDCYTEERHSVFRKLLNCPILHTMHMEGHLGQLSPYYRITRSLTEMVLIGSQLEEDPMTTLDQLPKLLVLVLQDNAFAGKKMICVKSSFKQLKRLEFSTLTFLETWEVEEKSMPKLSILAVKNCRKLISLPDELRKRVPSITFENDN</sequence>
<evidence type="ECO:0000259" key="2">
    <source>
        <dbReference type="Pfam" id="PF23598"/>
    </source>
</evidence>
<dbReference type="InterPro" id="IPR044974">
    <property type="entry name" value="Disease_R_plants"/>
</dbReference>
<protein>
    <recommendedName>
        <fullName evidence="2">Disease resistance R13L4/SHOC-2-like LRR domain-containing protein</fullName>
    </recommendedName>
</protein>
<organism evidence="3 4">
    <name type="scientific">Olea europaea subsp. europaea</name>
    <dbReference type="NCBI Taxonomy" id="158383"/>
    <lineage>
        <taxon>Eukaryota</taxon>
        <taxon>Viridiplantae</taxon>
        <taxon>Streptophyta</taxon>
        <taxon>Embryophyta</taxon>
        <taxon>Tracheophyta</taxon>
        <taxon>Spermatophyta</taxon>
        <taxon>Magnoliopsida</taxon>
        <taxon>eudicotyledons</taxon>
        <taxon>Gunneridae</taxon>
        <taxon>Pentapetalae</taxon>
        <taxon>asterids</taxon>
        <taxon>lamiids</taxon>
        <taxon>Lamiales</taxon>
        <taxon>Oleaceae</taxon>
        <taxon>Oleeae</taxon>
        <taxon>Olea</taxon>
    </lineage>
</organism>
<dbReference type="Pfam" id="PF23598">
    <property type="entry name" value="LRR_14"/>
    <property type="match status" value="1"/>
</dbReference>
<dbReference type="Gramene" id="OE9A100679T1">
    <property type="protein sequence ID" value="OE9A100679C1"/>
    <property type="gene ID" value="OE9A100679"/>
</dbReference>
<comment type="caution">
    <text evidence="3">The sequence shown here is derived from an EMBL/GenBank/DDBJ whole genome shotgun (WGS) entry which is preliminary data.</text>
</comment>
<feature type="domain" description="Disease resistance R13L4/SHOC-2-like LRR" evidence="2">
    <location>
        <begin position="147"/>
        <end position="436"/>
    </location>
</feature>
<evidence type="ECO:0000256" key="1">
    <source>
        <dbReference type="ARBA" id="ARBA00022737"/>
    </source>
</evidence>
<dbReference type="SUPFAM" id="SSF52058">
    <property type="entry name" value="L domain-like"/>
    <property type="match status" value="1"/>
</dbReference>
<dbReference type="InterPro" id="IPR032675">
    <property type="entry name" value="LRR_dom_sf"/>
</dbReference>
<dbReference type="PANTHER" id="PTHR23155:SF1185">
    <property type="entry name" value="DISEASE RESISTANCE RPP8-LIKE PROTEIN 3-RELATED"/>
    <property type="match status" value="1"/>
</dbReference>
<keyword evidence="1" id="KW-0677">Repeat</keyword>
<reference evidence="3 4" key="1">
    <citation type="submission" date="2019-12" db="EMBL/GenBank/DDBJ databases">
        <authorList>
            <person name="Alioto T."/>
            <person name="Alioto T."/>
            <person name="Gomez Garrido J."/>
        </authorList>
    </citation>
    <scope>NUCLEOTIDE SEQUENCE [LARGE SCALE GENOMIC DNA]</scope>
</reference>
<evidence type="ECO:0000313" key="4">
    <source>
        <dbReference type="Proteomes" id="UP000594638"/>
    </source>
</evidence>
<dbReference type="GO" id="GO:0098542">
    <property type="term" value="P:defense response to other organism"/>
    <property type="evidence" value="ECO:0007669"/>
    <property type="project" value="TreeGrafter"/>
</dbReference>
<dbReference type="InterPro" id="IPR055414">
    <property type="entry name" value="LRR_R13L4/SHOC2-like"/>
</dbReference>
<dbReference type="AlphaFoldDB" id="A0A8S0PEN3"/>
<accession>A0A8S0PEN3</accession>
<dbReference type="OrthoDB" id="911815at2759"/>
<dbReference type="PANTHER" id="PTHR23155">
    <property type="entry name" value="DISEASE RESISTANCE PROTEIN RP"/>
    <property type="match status" value="1"/>
</dbReference>
<dbReference type="EMBL" id="CACTIH010000045">
    <property type="protein sequence ID" value="CAA2940143.1"/>
    <property type="molecule type" value="Genomic_DNA"/>
</dbReference>
<keyword evidence="4" id="KW-1185">Reference proteome</keyword>
<gene>
    <name evidence="3" type="ORF">OLEA9_A100679</name>
</gene>
<proteinExistence type="predicted"/>